<evidence type="ECO:0000256" key="2">
    <source>
        <dbReference type="SAM" id="MobiDB-lite"/>
    </source>
</evidence>
<gene>
    <name evidence="5" type="ORF">QWJ08_08345</name>
</gene>
<dbReference type="EMBL" id="JAUEOZ010000001">
    <property type="protein sequence ID" value="MDN2481400.1"/>
    <property type="molecule type" value="Genomic_DNA"/>
</dbReference>
<protein>
    <submittedName>
        <fullName evidence="5">DnaJ domain-containing protein</fullName>
    </submittedName>
</protein>
<dbReference type="Pfam" id="PF00226">
    <property type="entry name" value="DnaJ"/>
    <property type="match status" value="1"/>
</dbReference>
<keyword evidence="6" id="KW-1185">Reference proteome</keyword>
<dbReference type="Gene3D" id="1.10.287.110">
    <property type="entry name" value="DnaJ domain"/>
    <property type="match status" value="1"/>
</dbReference>
<accession>A0ABT7Y0A2</accession>
<reference evidence="5" key="1">
    <citation type="submission" date="2024-05" db="EMBL/GenBank/DDBJ databases">
        <title>Genome Sequences of Four Agar- Degrading Marine Bacteria.</title>
        <authorList>
            <person name="Phillips E.K."/>
            <person name="Shaffer J.C."/>
            <person name="Henson M.W."/>
            <person name="Temperton B."/>
            <person name="Thrash C.J."/>
            <person name="Martin M.O."/>
        </authorList>
    </citation>
    <scope>NUCLEOTIDE SEQUENCE</scope>
    <source>
        <strain evidence="5">EKP203</strain>
    </source>
</reference>
<dbReference type="SUPFAM" id="SSF46565">
    <property type="entry name" value="Chaperone J-domain"/>
    <property type="match status" value="1"/>
</dbReference>
<evidence type="ECO:0000313" key="6">
    <source>
        <dbReference type="Proteomes" id="UP001169719"/>
    </source>
</evidence>
<dbReference type="Proteomes" id="UP001169719">
    <property type="component" value="Unassembled WGS sequence"/>
</dbReference>
<dbReference type="CDD" id="cd06257">
    <property type="entry name" value="DnaJ"/>
    <property type="match status" value="1"/>
</dbReference>
<evidence type="ECO:0000259" key="4">
    <source>
        <dbReference type="PROSITE" id="PS50076"/>
    </source>
</evidence>
<feature type="domain" description="J" evidence="4">
    <location>
        <begin position="256"/>
        <end position="311"/>
    </location>
</feature>
<keyword evidence="3" id="KW-0732">Signal</keyword>
<organism evidence="5 6">
    <name type="scientific">Vibrio agarivorans</name>
    <dbReference type="NCBI Taxonomy" id="153622"/>
    <lineage>
        <taxon>Bacteria</taxon>
        <taxon>Pseudomonadati</taxon>
        <taxon>Pseudomonadota</taxon>
        <taxon>Gammaproteobacteria</taxon>
        <taxon>Vibrionales</taxon>
        <taxon>Vibrionaceae</taxon>
        <taxon>Vibrio</taxon>
    </lineage>
</organism>
<proteinExistence type="predicted"/>
<keyword evidence="1" id="KW-0143">Chaperone</keyword>
<name>A0ABT7Y0A2_9VIBR</name>
<dbReference type="InterPro" id="IPR036869">
    <property type="entry name" value="J_dom_sf"/>
</dbReference>
<feature type="signal peptide" evidence="3">
    <location>
        <begin position="1"/>
        <end position="19"/>
    </location>
</feature>
<comment type="caution">
    <text evidence="5">The sequence shown here is derived from an EMBL/GenBank/DDBJ whole genome shotgun (WGS) entry which is preliminary data.</text>
</comment>
<feature type="chain" id="PRO_5047138477" evidence="3">
    <location>
        <begin position="20"/>
        <end position="314"/>
    </location>
</feature>
<dbReference type="PROSITE" id="PS50076">
    <property type="entry name" value="DNAJ_2"/>
    <property type="match status" value="1"/>
</dbReference>
<feature type="region of interest" description="Disordered" evidence="2">
    <location>
        <begin position="221"/>
        <end position="245"/>
    </location>
</feature>
<dbReference type="SMART" id="SM00271">
    <property type="entry name" value="DnaJ"/>
    <property type="match status" value="1"/>
</dbReference>
<evidence type="ECO:0000256" key="1">
    <source>
        <dbReference type="ARBA" id="ARBA00023186"/>
    </source>
</evidence>
<sequence length="314" mass="35265">MRLLAVILMGLCVSFHSLASTDSDNTDIAAISQLEREADLGDVQAQHTLVEHYLQNPSLIRDIEWYQQLVMANAFHGHLESQLALADMLERYSASDAELLDLTIAAYSAIQQQSPFAHDRASELLEKKFNLAKKAQLDTQPLETLPISIEKDTSELDDHHFSPVSLSIILVLFVGVVGSALSAFRSKKALSLVNIEGLNRQVAEHQLTIDRQKQQLIKAQRLLSKSPQVSSQQTRSTKSSHTTKNTLSANEKALMQACRVFGYQLGQIPDQNEIKRQYKKLSHRFHPDRHGDSDKMKTLNRAFSILIKNQTITL</sequence>
<dbReference type="RefSeq" id="WP_289961514.1">
    <property type="nucleotide sequence ID" value="NZ_JAUEOZ010000001.1"/>
</dbReference>
<evidence type="ECO:0000256" key="3">
    <source>
        <dbReference type="SAM" id="SignalP"/>
    </source>
</evidence>
<dbReference type="InterPro" id="IPR001623">
    <property type="entry name" value="DnaJ_domain"/>
</dbReference>
<evidence type="ECO:0000313" key="5">
    <source>
        <dbReference type="EMBL" id="MDN2481400.1"/>
    </source>
</evidence>
<feature type="compositionally biased region" description="Polar residues" evidence="2">
    <location>
        <begin position="223"/>
        <end position="245"/>
    </location>
</feature>